<comment type="caution">
    <text evidence="1">The sequence shown here is derived from an EMBL/GenBank/DDBJ whole genome shotgun (WGS) entry which is preliminary data.</text>
</comment>
<dbReference type="RefSeq" id="WP_064956035.1">
    <property type="nucleotide sequence ID" value="NZ_LZEM01000018.1"/>
</dbReference>
<gene>
    <name evidence="1" type="ORF">A9Z40_03030</name>
</gene>
<accession>A0ABX2WI89</accession>
<sequence length="75" mass="8422">MAKLVTVAMAAERTGKSERSIWRYVQQLEEAGQTVIYRVPGLAKTVVDFDLVNAAALAQKRGNPRFREARESRKS</sequence>
<evidence type="ECO:0000313" key="2">
    <source>
        <dbReference type="Proteomes" id="UP000093918"/>
    </source>
</evidence>
<dbReference type="EMBL" id="LZEM01000018">
    <property type="protein sequence ID" value="OAZ40930.1"/>
    <property type="molecule type" value="Genomic_DNA"/>
</dbReference>
<dbReference type="Proteomes" id="UP000093918">
    <property type="component" value="Unassembled WGS sequence"/>
</dbReference>
<organism evidence="1 2">
    <name type="scientific">Microbacterium arborescens</name>
    <dbReference type="NCBI Taxonomy" id="33883"/>
    <lineage>
        <taxon>Bacteria</taxon>
        <taxon>Bacillati</taxon>
        <taxon>Actinomycetota</taxon>
        <taxon>Actinomycetes</taxon>
        <taxon>Micrococcales</taxon>
        <taxon>Microbacteriaceae</taxon>
        <taxon>Microbacterium</taxon>
    </lineage>
</organism>
<proteinExistence type="predicted"/>
<keyword evidence="2" id="KW-1185">Reference proteome</keyword>
<evidence type="ECO:0000313" key="1">
    <source>
        <dbReference type="EMBL" id="OAZ40930.1"/>
    </source>
</evidence>
<evidence type="ECO:0008006" key="3">
    <source>
        <dbReference type="Google" id="ProtNLM"/>
    </source>
</evidence>
<reference evidence="2" key="1">
    <citation type="submission" date="2016-06" db="EMBL/GenBank/DDBJ databases">
        <title>Genome sequencing of cellulolytic organisms.</title>
        <authorList>
            <person name="Bohra V."/>
            <person name="Dafale N.A."/>
            <person name="Purohit H.J."/>
        </authorList>
    </citation>
    <scope>NUCLEOTIDE SEQUENCE [LARGE SCALE GENOMIC DNA]</scope>
    <source>
        <strain evidence="2">ND21</strain>
    </source>
</reference>
<protein>
    <recommendedName>
        <fullName evidence="3">Helix-turn-helix type 11 domain-containing protein</fullName>
    </recommendedName>
</protein>
<name>A0ABX2WI89_9MICO</name>